<evidence type="ECO:0000313" key="2">
    <source>
        <dbReference type="Proteomes" id="UP000304840"/>
    </source>
</evidence>
<dbReference type="Proteomes" id="UP000304840">
    <property type="component" value="Chromosome"/>
</dbReference>
<dbReference type="InterPro" id="IPR019882">
    <property type="entry name" value="CHP03643"/>
</dbReference>
<organism evidence="1 2">
    <name type="scientific">Flavobacterium columnare</name>
    <dbReference type="NCBI Taxonomy" id="996"/>
    <lineage>
        <taxon>Bacteria</taxon>
        <taxon>Pseudomonadati</taxon>
        <taxon>Bacteroidota</taxon>
        <taxon>Flavobacteriia</taxon>
        <taxon>Flavobacteriales</taxon>
        <taxon>Flavobacteriaceae</taxon>
        <taxon>Flavobacterium</taxon>
    </lineage>
</organism>
<dbReference type="AlphaFoldDB" id="A0AAI8CDI8"/>
<reference evidence="2" key="1">
    <citation type="submission" date="2016-03" db="EMBL/GenBank/DDBJ databases">
        <title>Flavobacterium columnare strain B185, complete genome.</title>
        <authorList>
            <person name="Sundberg L.-R."/>
            <person name="Papponen P."/>
            <person name="Laanto E."/>
        </authorList>
    </citation>
    <scope>NUCLEOTIDE SEQUENCE [LARGE SCALE GENOMIC DNA]</scope>
    <source>
        <strain evidence="2">B185</strain>
    </source>
</reference>
<gene>
    <name evidence="1" type="ORF">UN65_00430</name>
</gene>
<protein>
    <submittedName>
        <fullName evidence="1">DUF2805 domain-containing protein</fullName>
    </submittedName>
</protein>
<name>A0AAI8CDI8_9FLAO</name>
<evidence type="ECO:0000313" key="1">
    <source>
        <dbReference type="EMBL" id="AMO19024.1"/>
    </source>
</evidence>
<dbReference type="GeneID" id="60757543"/>
<accession>A0AAI8CDI8</accession>
<proteinExistence type="predicted"/>
<dbReference type="RefSeq" id="WP_014165107.1">
    <property type="nucleotide sequence ID" value="NZ_CP010992.1"/>
</dbReference>
<reference evidence="1 2" key="2">
    <citation type="submission" date="2019-05" db="EMBL/GenBank/DDBJ databases">
        <authorList>
            <person name="Ravantti J.J."/>
        </authorList>
    </citation>
    <scope>NUCLEOTIDE SEQUENCE [LARGE SCALE GENOMIC DNA]</scope>
    <source>
        <strain evidence="1 2">B185</strain>
    </source>
</reference>
<sequence>MRKSKIAELDRENLERLISMAKEERKPFEAIKEEFGVGESDVTELMRKHLSKDQFELWKKKVAASKPKPKPIKNNDFDDDLDGKYYLKNKFD</sequence>
<dbReference type="Pfam" id="PF10985">
    <property type="entry name" value="DUF2805"/>
    <property type="match status" value="1"/>
</dbReference>
<dbReference type="EMBL" id="CP010992">
    <property type="protein sequence ID" value="AMO19024.1"/>
    <property type="molecule type" value="Genomic_DNA"/>
</dbReference>